<name>A0A8K0PH90_9PEZI</name>
<comment type="caution">
    <text evidence="2">The sequence shown here is derived from an EMBL/GenBank/DDBJ whole genome shotgun (WGS) entry which is preliminary data.</text>
</comment>
<organism evidence="2 3">
    <name type="scientific">Elsinoe batatas</name>
    <dbReference type="NCBI Taxonomy" id="2601811"/>
    <lineage>
        <taxon>Eukaryota</taxon>
        <taxon>Fungi</taxon>
        <taxon>Dikarya</taxon>
        <taxon>Ascomycota</taxon>
        <taxon>Pezizomycotina</taxon>
        <taxon>Dothideomycetes</taxon>
        <taxon>Dothideomycetidae</taxon>
        <taxon>Myriangiales</taxon>
        <taxon>Elsinoaceae</taxon>
        <taxon>Elsinoe</taxon>
    </lineage>
</organism>
<evidence type="ECO:0000313" key="3">
    <source>
        <dbReference type="Proteomes" id="UP000809789"/>
    </source>
</evidence>
<feature type="compositionally biased region" description="Basic and acidic residues" evidence="1">
    <location>
        <begin position="10"/>
        <end position="30"/>
    </location>
</feature>
<reference evidence="2" key="1">
    <citation type="submission" date="2021-07" db="EMBL/GenBank/DDBJ databases">
        <title>Elsinoe batatas strain:CRI-CJ2 Genome sequencing and assembly.</title>
        <authorList>
            <person name="Huang L."/>
        </authorList>
    </citation>
    <scope>NUCLEOTIDE SEQUENCE</scope>
    <source>
        <strain evidence="2">CRI-CJ2</strain>
    </source>
</reference>
<dbReference type="InterPro" id="IPR036047">
    <property type="entry name" value="F-box-like_dom_sf"/>
</dbReference>
<sequence>MSSLRLPAPAHDDREQHQLTPSDEHVLERPSKRRQAGLASSRPSSAAVTAVMASPYLVEMILSGTRMEDLLRCMRVCKDWKHLIERTTRLQQKLFLAPIEKPFRFVVKASPDGSIYRCNRIVYPPEILEGKEVVEGYVRHPLLTTAGFGCAWAQFDCLEDMGFLERPAVPPNEPSWTKIVSVELLGASSSLLLKDEDIACGQEEVGLTWGYVMGELVKRSEKLFWEGVGAINSVPNGTRPGDDSVREQEDEQEWEMKWHAIFDIDEAGKTRAVVERREAAEEPFDFFNSPHDVHHSRIRAEI</sequence>
<keyword evidence="3" id="KW-1185">Reference proteome</keyword>
<gene>
    <name evidence="2" type="ORF">KVT40_004691</name>
</gene>
<accession>A0A8K0PH90</accession>
<evidence type="ECO:0008006" key="4">
    <source>
        <dbReference type="Google" id="ProtNLM"/>
    </source>
</evidence>
<evidence type="ECO:0000313" key="2">
    <source>
        <dbReference type="EMBL" id="KAG8627208.1"/>
    </source>
</evidence>
<dbReference type="AlphaFoldDB" id="A0A8K0PH90"/>
<dbReference type="EMBL" id="JAESVG020000005">
    <property type="protein sequence ID" value="KAG8627208.1"/>
    <property type="molecule type" value="Genomic_DNA"/>
</dbReference>
<protein>
    <recommendedName>
        <fullName evidence="4">F-box domain-containing protein</fullName>
    </recommendedName>
</protein>
<dbReference type="OrthoDB" id="3649723at2759"/>
<feature type="region of interest" description="Disordered" evidence="1">
    <location>
        <begin position="1"/>
        <end position="41"/>
    </location>
</feature>
<evidence type="ECO:0000256" key="1">
    <source>
        <dbReference type="SAM" id="MobiDB-lite"/>
    </source>
</evidence>
<dbReference type="Gene3D" id="1.20.1280.50">
    <property type="match status" value="1"/>
</dbReference>
<proteinExistence type="predicted"/>
<dbReference type="Proteomes" id="UP000809789">
    <property type="component" value="Unassembled WGS sequence"/>
</dbReference>
<dbReference type="SUPFAM" id="SSF81383">
    <property type="entry name" value="F-box domain"/>
    <property type="match status" value="1"/>
</dbReference>